<dbReference type="PANTHER" id="PTHR33710:SF71">
    <property type="entry name" value="ENDONUCLEASE_EXONUCLEASE_PHOSPHATASE DOMAIN-CONTAINING PROTEIN"/>
    <property type="match status" value="1"/>
</dbReference>
<dbReference type="Gene3D" id="3.60.10.10">
    <property type="entry name" value="Endonuclease/exonuclease/phosphatase"/>
    <property type="match status" value="1"/>
</dbReference>
<dbReference type="InterPro" id="IPR036691">
    <property type="entry name" value="Endo/exonu/phosph_ase_sf"/>
</dbReference>
<keyword evidence="2" id="KW-1185">Reference proteome</keyword>
<protein>
    <recommendedName>
        <fullName evidence="3">Endonuclease/exonuclease/phosphatase domain-containing protein</fullName>
    </recommendedName>
</protein>
<organism evidence="1 2">
    <name type="scientific">Aegilops tauschii subsp. strangulata</name>
    <name type="common">Goatgrass</name>
    <dbReference type="NCBI Taxonomy" id="200361"/>
    <lineage>
        <taxon>Eukaryota</taxon>
        <taxon>Viridiplantae</taxon>
        <taxon>Streptophyta</taxon>
        <taxon>Embryophyta</taxon>
        <taxon>Tracheophyta</taxon>
        <taxon>Spermatophyta</taxon>
        <taxon>Magnoliopsida</taxon>
        <taxon>Liliopsida</taxon>
        <taxon>Poales</taxon>
        <taxon>Poaceae</taxon>
        <taxon>BOP clade</taxon>
        <taxon>Pooideae</taxon>
        <taxon>Triticodae</taxon>
        <taxon>Triticeae</taxon>
        <taxon>Triticinae</taxon>
        <taxon>Aegilops</taxon>
    </lineage>
</organism>
<dbReference type="EnsemblPlants" id="AET4Gv20312700.1">
    <property type="protein sequence ID" value="AET4Gv20312700.1"/>
    <property type="gene ID" value="AET4Gv20312700"/>
</dbReference>
<name>A0A453HUU9_AEGTS</name>
<reference evidence="2" key="2">
    <citation type="journal article" date="2017" name="Nat. Plants">
        <title>The Aegilops tauschii genome reveals multiple impacts of transposons.</title>
        <authorList>
            <person name="Zhao G."/>
            <person name="Zou C."/>
            <person name="Li K."/>
            <person name="Wang K."/>
            <person name="Li T."/>
            <person name="Gao L."/>
            <person name="Zhang X."/>
            <person name="Wang H."/>
            <person name="Yang Z."/>
            <person name="Liu X."/>
            <person name="Jiang W."/>
            <person name="Mao L."/>
            <person name="Kong X."/>
            <person name="Jiao Y."/>
            <person name="Jia J."/>
        </authorList>
    </citation>
    <scope>NUCLEOTIDE SEQUENCE [LARGE SCALE GENOMIC DNA]</scope>
    <source>
        <strain evidence="2">cv. AL8/78</strain>
    </source>
</reference>
<evidence type="ECO:0000313" key="2">
    <source>
        <dbReference type="Proteomes" id="UP000015105"/>
    </source>
</evidence>
<dbReference type="SUPFAM" id="SSF56219">
    <property type="entry name" value="DNase I-like"/>
    <property type="match status" value="1"/>
</dbReference>
<sequence length="180" mass="20355">MVAFRDALEVCGLVDLGFVGVPFTYDNKRSRASNVKVRLDRAVATNEWRNMFAFSSILHIPSPCSDHVAVLLKGSADPGPSRKSSRRYELFWERDAALPEVIKEAWAAVGGVQNLAQLRDALSKTMVSLGVWSKKFGNIRREIAKSRSQLEELMHMNADKADIRIITDRMNELLYQEEML</sequence>
<dbReference type="STRING" id="200361.A0A453HUU9"/>
<accession>A0A453HUU9</accession>
<reference evidence="1" key="3">
    <citation type="journal article" date="2017" name="Nature">
        <title>Genome sequence of the progenitor of the wheat D genome Aegilops tauschii.</title>
        <authorList>
            <person name="Luo M.C."/>
            <person name="Gu Y.Q."/>
            <person name="Puiu D."/>
            <person name="Wang H."/>
            <person name="Twardziok S.O."/>
            <person name="Deal K.R."/>
            <person name="Huo N."/>
            <person name="Zhu T."/>
            <person name="Wang L."/>
            <person name="Wang Y."/>
            <person name="McGuire P.E."/>
            <person name="Liu S."/>
            <person name="Long H."/>
            <person name="Ramasamy R.K."/>
            <person name="Rodriguez J.C."/>
            <person name="Van S.L."/>
            <person name="Yuan L."/>
            <person name="Wang Z."/>
            <person name="Xia Z."/>
            <person name="Xiao L."/>
            <person name="Anderson O.D."/>
            <person name="Ouyang S."/>
            <person name="Liang Y."/>
            <person name="Zimin A.V."/>
            <person name="Pertea G."/>
            <person name="Qi P."/>
            <person name="Bennetzen J.L."/>
            <person name="Dai X."/>
            <person name="Dawson M.W."/>
            <person name="Muller H.G."/>
            <person name="Kugler K."/>
            <person name="Rivarola-Duarte L."/>
            <person name="Spannagl M."/>
            <person name="Mayer K.F.X."/>
            <person name="Lu F.H."/>
            <person name="Bevan M.W."/>
            <person name="Leroy P."/>
            <person name="Li P."/>
            <person name="You F.M."/>
            <person name="Sun Q."/>
            <person name="Liu Z."/>
            <person name="Lyons E."/>
            <person name="Wicker T."/>
            <person name="Salzberg S.L."/>
            <person name="Devos K.M."/>
            <person name="Dvorak J."/>
        </authorList>
    </citation>
    <scope>NUCLEOTIDE SEQUENCE [LARGE SCALE GENOMIC DNA]</scope>
    <source>
        <strain evidence="1">cv. AL8/78</strain>
    </source>
</reference>
<dbReference type="Gramene" id="AET4Gv20312700.1">
    <property type="protein sequence ID" value="AET4Gv20312700.1"/>
    <property type="gene ID" value="AET4Gv20312700"/>
</dbReference>
<dbReference type="AlphaFoldDB" id="A0A453HUU9"/>
<reference evidence="1" key="5">
    <citation type="journal article" date="2021" name="G3 (Bethesda)">
        <title>Aegilops tauschii genome assembly Aet v5.0 features greater sequence contiguity and improved annotation.</title>
        <authorList>
            <person name="Wang L."/>
            <person name="Zhu T."/>
            <person name="Rodriguez J.C."/>
            <person name="Deal K.R."/>
            <person name="Dubcovsky J."/>
            <person name="McGuire P.E."/>
            <person name="Lux T."/>
            <person name="Spannagl M."/>
            <person name="Mayer K.F.X."/>
            <person name="Baldrich P."/>
            <person name="Meyers B.C."/>
            <person name="Huo N."/>
            <person name="Gu Y.Q."/>
            <person name="Zhou H."/>
            <person name="Devos K.M."/>
            <person name="Bennetzen J.L."/>
            <person name="Unver T."/>
            <person name="Budak H."/>
            <person name="Gulick P.J."/>
            <person name="Galiba G."/>
            <person name="Kalapos B."/>
            <person name="Nelson D.R."/>
            <person name="Li P."/>
            <person name="You F.M."/>
            <person name="Luo M.C."/>
            <person name="Dvorak J."/>
        </authorList>
    </citation>
    <scope>NUCLEOTIDE SEQUENCE [LARGE SCALE GENOMIC DNA]</scope>
    <source>
        <strain evidence="1">cv. AL8/78</strain>
    </source>
</reference>
<dbReference type="PANTHER" id="PTHR33710">
    <property type="entry name" value="BNAC02G09200D PROTEIN"/>
    <property type="match status" value="1"/>
</dbReference>
<reference evidence="2" key="1">
    <citation type="journal article" date="2014" name="Science">
        <title>Ancient hybridizations among the ancestral genomes of bread wheat.</title>
        <authorList>
            <consortium name="International Wheat Genome Sequencing Consortium,"/>
            <person name="Marcussen T."/>
            <person name="Sandve S.R."/>
            <person name="Heier L."/>
            <person name="Spannagl M."/>
            <person name="Pfeifer M."/>
            <person name="Jakobsen K.S."/>
            <person name="Wulff B.B."/>
            <person name="Steuernagel B."/>
            <person name="Mayer K.F."/>
            <person name="Olsen O.A."/>
        </authorList>
    </citation>
    <scope>NUCLEOTIDE SEQUENCE [LARGE SCALE GENOMIC DNA]</scope>
    <source>
        <strain evidence="2">cv. AL8/78</strain>
    </source>
</reference>
<proteinExistence type="predicted"/>
<evidence type="ECO:0008006" key="3">
    <source>
        <dbReference type="Google" id="ProtNLM"/>
    </source>
</evidence>
<dbReference type="Proteomes" id="UP000015105">
    <property type="component" value="Chromosome 4D"/>
</dbReference>
<evidence type="ECO:0000313" key="1">
    <source>
        <dbReference type="EnsemblPlants" id="AET4Gv20312700.1"/>
    </source>
</evidence>
<reference evidence="1" key="4">
    <citation type="submission" date="2019-03" db="UniProtKB">
        <authorList>
            <consortium name="EnsemblPlants"/>
        </authorList>
    </citation>
    <scope>IDENTIFICATION</scope>
</reference>